<dbReference type="PATRIC" id="fig|1194971.3.peg.1587"/>
<dbReference type="PANTHER" id="PTHR46558:SF14">
    <property type="entry name" value="HTH-TYPE TRANSCRIPTIONAL REGULATOR ANSR"/>
    <property type="match status" value="1"/>
</dbReference>
<feature type="domain" description="HTH cro/C1-type" evidence="2">
    <location>
        <begin position="77"/>
        <end position="131"/>
    </location>
</feature>
<organism evidence="3 4">
    <name type="scientific">Ligilactobacillus salivarius str. Ren</name>
    <dbReference type="NCBI Taxonomy" id="1194971"/>
    <lineage>
        <taxon>Bacteria</taxon>
        <taxon>Bacillati</taxon>
        <taxon>Bacillota</taxon>
        <taxon>Bacilli</taxon>
        <taxon>Lactobacillales</taxon>
        <taxon>Lactobacillaceae</taxon>
        <taxon>Ligilactobacillus</taxon>
    </lineage>
</organism>
<dbReference type="RefSeq" id="WP_080951835.1">
    <property type="nucleotide sequence ID" value="NZ_CP011403.1"/>
</dbReference>
<evidence type="ECO:0000313" key="4">
    <source>
        <dbReference type="Proteomes" id="UP000035027"/>
    </source>
</evidence>
<accession>A0A0F7PVV5</accession>
<protein>
    <submittedName>
        <fullName evidence="3">Phage immunity repressor</fullName>
    </submittedName>
</protein>
<dbReference type="Proteomes" id="UP000035027">
    <property type="component" value="Chromosome"/>
</dbReference>
<dbReference type="SMART" id="SM00530">
    <property type="entry name" value="HTH_XRE"/>
    <property type="match status" value="2"/>
</dbReference>
<keyword evidence="1" id="KW-0238">DNA-binding</keyword>
<dbReference type="CDD" id="cd00093">
    <property type="entry name" value="HTH_XRE"/>
    <property type="match status" value="2"/>
</dbReference>
<name>A0A0F7PVV5_9LACO</name>
<evidence type="ECO:0000259" key="2">
    <source>
        <dbReference type="PROSITE" id="PS50943"/>
    </source>
</evidence>
<dbReference type="PANTHER" id="PTHR46558">
    <property type="entry name" value="TRACRIPTIONAL REGULATORY PROTEIN-RELATED-RELATED"/>
    <property type="match status" value="1"/>
</dbReference>
<dbReference type="EMBL" id="CP011403">
    <property type="protein sequence ID" value="AKI05123.1"/>
    <property type="molecule type" value="Genomic_DNA"/>
</dbReference>
<dbReference type="AlphaFoldDB" id="A0A0F7PVV5"/>
<dbReference type="InterPro" id="IPR001387">
    <property type="entry name" value="Cro/C1-type_HTH"/>
</dbReference>
<dbReference type="Gene3D" id="1.10.260.40">
    <property type="entry name" value="lambda repressor-like DNA-binding domains"/>
    <property type="match status" value="2"/>
</dbReference>
<feature type="domain" description="HTH cro/C1-type" evidence="2">
    <location>
        <begin position="6"/>
        <end position="60"/>
    </location>
</feature>
<dbReference type="PROSITE" id="PS50943">
    <property type="entry name" value="HTH_CROC1"/>
    <property type="match status" value="2"/>
</dbReference>
<evidence type="ECO:0000313" key="3">
    <source>
        <dbReference type="EMBL" id="AKI05123.1"/>
    </source>
</evidence>
<proteinExistence type="predicted"/>
<gene>
    <name evidence="3" type="ORF">LsR_01581</name>
</gene>
<dbReference type="GO" id="GO:0003677">
    <property type="term" value="F:DNA binding"/>
    <property type="evidence" value="ECO:0007669"/>
    <property type="project" value="UniProtKB-KW"/>
</dbReference>
<reference evidence="3 4" key="1">
    <citation type="submission" date="2015-05" db="EMBL/GenBank/DDBJ databases">
        <title>Complete genome sequence of Lactobacillus salivarius Ren, a probiotic strain with antitumor activity.</title>
        <authorList>
            <person name="Sun E."/>
            <person name="Zhao L."/>
            <person name="Liu S."/>
            <person name="Zhang M."/>
            <person name="Guo H."/>
            <person name="Ren F."/>
        </authorList>
    </citation>
    <scope>NUCLEOTIDE SEQUENCE [LARGE SCALE GENOMIC DNA]</scope>
    <source>
        <strain evidence="3 4">Ren</strain>
    </source>
</reference>
<dbReference type="Pfam" id="PF01381">
    <property type="entry name" value="HTH_3"/>
    <property type="match status" value="2"/>
</dbReference>
<evidence type="ECO:0000256" key="1">
    <source>
        <dbReference type="ARBA" id="ARBA00023125"/>
    </source>
</evidence>
<dbReference type="InterPro" id="IPR010982">
    <property type="entry name" value="Lambda_DNA-bd_dom_sf"/>
</dbReference>
<dbReference type="SUPFAM" id="SSF47413">
    <property type="entry name" value="lambda repressor-like DNA-binding domains"/>
    <property type="match status" value="2"/>
</dbReference>
<sequence>MQGTDLRKLRENKNMTLAQVSEQLNIPATTIAAYERGIRKPKIKNLVKLADFYDVSLSMLDFFDYSDDSNLKPNNRLREIRLSKDLTLKKVADDIGISENGLCNYELGKREPKLKTWIKLADYFNVSVSYLQGLTGFSKGKAPSDEIKPSDDLDINYLHQRINRMLEINNIHDLQNELENVIKITHLMQK</sequence>